<dbReference type="Gene3D" id="3.60.21.10">
    <property type="match status" value="1"/>
</dbReference>
<dbReference type="Pfam" id="PF09587">
    <property type="entry name" value="PGA_cap"/>
    <property type="match status" value="1"/>
</dbReference>
<dbReference type="EMBL" id="JAAXLS010000009">
    <property type="protein sequence ID" value="NKQ54313.1"/>
    <property type="molecule type" value="Genomic_DNA"/>
</dbReference>
<accession>A0ABX1J3I4</accession>
<keyword evidence="4" id="KW-1185">Reference proteome</keyword>
<evidence type="ECO:0000259" key="2">
    <source>
        <dbReference type="SMART" id="SM00854"/>
    </source>
</evidence>
<name>A0ABX1J3I4_9PSEU</name>
<dbReference type="SMART" id="SM00854">
    <property type="entry name" value="PGA_cap"/>
    <property type="match status" value="1"/>
</dbReference>
<protein>
    <submittedName>
        <fullName evidence="3">CapA family protein</fullName>
    </submittedName>
</protein>
<dbReference type="PANTHER" id="PTHR33393">
    <property type="entry name" value="POLYGLUTAMINE SYNTHESIS ACCESSORY PROTEIN RV0574C-RELATED"/>
    <property type="match status" value="1"/>
</dbReference>
<gene>
    <name evidence="3" type="ORF">HFP15_15615</name>
</gene>
<dbReference type="CDD" id="cd07381">
    <property type="entry name" value="MPP_CapA"/>
    <property type="match status" value="1"/>
</dbReference>
<sequence>MTGRGIDQILPHPGDPALREPSVTDARTYVNLADLAGGSFRRPVGFGWPWGDALAVLDDYAPDIRLFNLETAITAGGRFAHGKAVHYRMHPGNLPCLTLVRPDVCVLANNHVLDFGPRGLADTLDTVAAAGIAAVGVGRDVEQAHRPVVLPLPSGGRVLIAAGGMASSGIPRDWAATANRPGVALVPDLSHRSADALAERALVRKRKGDLAVVSLHWGSNWGYTVASDQVRFARRLVDAGVDLVHGHSSHHPRPIEVYRGKLILYGCGDLINDYEGIRGFQAYRGELRLLYFATFDRGEGTLAALRMVAMETKKLRLRHVSCDDAEWLRSSLEHISLRFGTRVGREPDGTLSVRIA</sequence>
<dbReference type="PANTHER" id="PTHR33393:SF11">
    <property type="entry name" value="POLYGLUTAMINE SYNTHESIS ACCESSORY PROTEIN RV0574C-RELATED"/>
    <property type="match status" value="1"/>
</dbReference>
<dbReference type="InterPro" id="IPR052169">
    <property type="entry name" value="CW_Biosynth-Accessory"/>
</dbReference>
<evidence type="ECO:0000313" key="3">
    <source>
        <dbReference type="EMBL" id="NKQ54313.1"/>
    </source>
</evidence>
<comment type="caution">
    <text evidence="3">The sequence shown here is derived from an EMBL/GenBank/DDBJ whole genome shotgun (WGS) entry which is preliminary data.</text>
</comment>
<dbReference type="InterPro" id="IPR019079">
    <property type="entry name" value="Capsule_synth_CapA"/>
</dbReference>
<dbReference type="InterPro" id="IPR029052">
    <property type="entry name" value="Metallo-depent_PP-like"/>
</dbReference>
<feature type="domain" description="Capsule synthesis protein CapA" evidence="2">
    <location>
        <begin position="1"/>
        <end position="274"/>
    </location>
</feature>
<comment type="similarity">
    <text evidence="1">Belongs to the CapA family.</text>
</comment>
<proteinExistence type="inferred from homology"/>
<evidence type="ECO:0000256" key="1">
    <source>
        <dbReference type="ARBA" id="ARBA00005662"/>
    </source>
</evidence>
<evidence type="ECO:0000313" key="4">
    <source>
        <dbReference type="Proteomes" id="UP000715441"/>
    </source>
</evidence>
<reference evidence="3 4" key="1">
    <citation type="submission" date="2020-04" db="EMBL/GenBank/DDBJ databases">
        <title>Novel species.</title>
        <authorList>
            <person name="Teo W.F.A."/>
            <person name="Lipun K."/>
            <person name="Srisuk N."/>
            <person name="Duangmal K."/>
        </authorList>
    </citation>
    <scope>NUCLEOTIDE SEQUENCE [LARGE SCALE GENOMIC DNA]</scope>
    <source>
        <strain evidence="3 4">K13G38</strain>
    </source>
</reference>
<organism evidence="3 4">
    <name type="scientific">Amycolatopsis acididurans</name>
    <dbReference type="NCBI Taxonomy" id="2724524"/>
    <lineage>
        <taxon>Bacteria</taxon>
        <taxon>Bacillati</taxon>
        <taxon>Actinomycetota</taxon>
        <taxon>Actinomycetes</taxon>
        <taxon>Pseudonocardiales</taxon>
        <taxon>Pseudonocardiaceae</taxon>
        <taxon>Amycolatopsis</taxon>
    </lineage>
</organism>
<dbReference type="Proteomes" id="UP000715441">
    <property type="component" value="Unassembled WGS sequence"/>
</dbReference>
<dbReference type="SUPFAM" id="SSF56300">
    <property type="entry name" value="Metallo-dependent phosphatases"/>
    <property type="match status" value="1"/>
</dbReference>